<evidence type="ECO:0000256" key="1">
    <source>
        <dbReference type="SAM" id="MobiDB-lite"/>
    </source>
</evidence>
<dbReference type="Proteomes" id="UP000789405">
    <property type="component" value="Unassembled WGS sequence"/>
</dbReference>
<feature type="region of interest" description="Disordered" evidence="1">
    <location>
        <begin position="1"/>
        <end position="74"/>
    </location>
</feature>
<dbReference type="EMBL" id="CAJVPY010002261">
    <property type="protein sequence ID" value="CAG8554247.1"/>
    <property type="molecule type" value="Genomic_DNA"/>
</dbReference>
<reference evidence="2" key="1">
    <citation type="submission" date="2021-06" db="EMBL/GenBank/DDBJ databases">
        <authorList>
            <person name="Kallberg Y."/>
            <person name="Tangrot J."/>
            <person name="Rosling A."/>
        </authorList>
    </citation>
    <scope>NUCLEOTIDE SEQUENCE</scope>
    <source>
        <strain evidence="2">MA453B</strain>
    </source>
</reference>
<sequence length="350" mass="39893">MGRRNKKKNLTGQSFVLEKRKHENIEIENSQAKRTKTHETRSKKAETTLTAETNENSERTQTQDADSSTPNMAPINWADSLELEQMTRMESVLDNGTEGSTSNISKPSDASVSEEELLEQITQSQMTKHENVHRVEEVFVKSNIQVDQTLTKMNIDKDIQLENNITRIERTSLEPKKQANQTPIEMIIDGDTQTEKVKKGKEIEVTSTTANKNITEKSKKITTGFEKEIDSSEKLIHTNSEETKYTNNGGNITTKSPMMMASLYDPTKVKLQERLKSFTDTAEVATSRPFLTFFQTTRGNNAMATRLDYIFVKENYIQFCQDVKTQFGNSDHLFVECTFNFKAPNKRSAF</sequence>
<organism evidence="2 3">
    <name type="scientific">Dentiscutata erythropus</name>
    <dbReference type="NCBI Taxonomy" id="1348616"/>
    <lineage>
        <taxon>Eukaryota</taxon>
        <taxon>Fungi</taxon>
        <taxon>Fungi incertae sedis</taxon>
        <taxon>Mucoromycota</taxon>
        <taxon>Glomeromycotina</taxon>
        <taxon>Glomeromycetes</taxon>
        <taxon>Diversisporales</taxon>
        <taxon>Gigasporaceae</taxon>
        <taxon>Dentiscutata</taxon>
    </lineage>
</organism>
<dbReference type="InterPro" id="IPR036691">
    <property type="entry name" value="Endo/exonu/phosph_ase_sf"/>
</dbReference>
<accession>A0A9N9FT22</accession>
<comment type="caution">
    <text evidence="2">The sequence shown here is derived from an EMBL/GenBank/DDBJ whole genome shotgun (WGS) entry which is preliminary data.</text>
</comment>
<feature type="compositionally biased region" description="Polar residues" evidence="1">
    <location>
        <begin position="59"/>
        <end position="71"/>
    </location>
</feature>
<keyword evidence="3" id="KW-1185">Reference proteome</keyword>
<dbReference type="SUPFAM" id="SSF56219">
    <property type="entry name" value="DNase I-like"/>
    <property type="match status" value="1"/>
</dbReference>
<feature type="compositionally biased region" description="Basic and acidic residues" evidence="1">
    <location>
        <begin position="37"/>
        <end position="46"/>
    </location>
</feature>
<evidence type="ECO:0000313" key="2">
    <source>
        <dbReference type="EMBL" id="CAG8554247.1"/>
    </source>
</evidence>
<proteinExistence type="predicted"/>
<name>A0A9N9FT22_9GLOM</name>
<gene>
    <name evidence="2" type="ORF">DERYTH_LOCUS5420</name>
</gene>
<protein>
    <submittedName>
        <fullName evidence="2">13737_t:CDS:1</fullName>
    </submittedName>
</protein>
<dbReference type="AlphaFoldDB" id="A0A9N9FT22"/>
<evidence type="ECO:0000313" key="3">
    <source>
        <dbReference type="Proteomes" id="UP000789405"/>
    </source>
</evidence>